<keyword evidence="3" id="KW-0238">DNA-binding</keyword>
<dbReference type="InterPro" id="IPR053876">
    <property type="entry name" value="Phage_int_M"/>
</dbReference>
<dbReference type="Gene3D" id="1.10.150.130">
    <property type="match status" value="1"/>
</dbReference>
<keyword evidence="4" id="KW-0233">DNA recombination</keyword>
<evidence type="ECO:0000256" key="2">
    <source>
        <dbReference type="ARBA" id="ARBA00022908"/>
    </source>
</evidence>
<dbReference type="Pfam" id="PF13356">
    <property type="entry name" value="Arm-DNA-bind_3"/>
    <property type="match status" value="1"/>
</dbReference>
<dbReference type="Proteomes" id="UP000885317">
    <property type="component" value="Unassembled WGS sequence"/>
</dbReference>
<gene>
    <name evidence="6" type="ORF">EBH50_11215</name>
</gene>
<dbReference type="InterPro" id="IPR002104">
    <property type="entry name" value="Integrase_catalytic"/>
</dbReference>
<dbReference type="GO" id="GO:0003677">
    <property type="term" value="F:DNA binding"/>
    <property type="evidence" value="ECO:0007669"/>
    <property type="project" value="UniProtKB-KW"/>
</dbReference>
<comment type="caution">
    <text evidence="6">The sequence shown here is derived from an EMBL/GenBank/DDBJ whole genome shotgun (WGS) entry which is preliminary data.</text>
</comment>
<keyword evidence="2" id="KW-0229">DNA integration</keyword>
<feature type="domain" description="Tyr recombinase" evidence="5">
    <location>
        <begin position="210"/>
        <end position="408"/>
    </location>
</feature>
<accession>A0A3R0U2R9</accession>
<sequence>MGKLTDVQIKAWIRRGERFEGKADGDGLYLRYRAGDKSPVWRFRYRLTGKARIMQIGTYPVMSLTQARDTARKMAARVTLGFDVAGEKQERKAEVAEKLEQEQNAALVSGLAMEFWERQILPRWKNPDFVLGIINRSIIPHIGNIRLEDIDTPDIDRMLHKITAGGTLVTANKVLQFTRRIFEYGIRRKMMDTNPAQRLRVSDAGGIMKNRRRWLTREELIQLFQAMRSAKRFSRENALAVKLLLALCCRKMELISAPWEEFDLDNGIWYLGKARRFNIRTGTIDIWTTKSGEPLDIPLPAPAIEWLTELRELAGGSPWVFPARKKRHRKIPHVEASTLDVALVKIRQTMPDVPHFTIHDLRRTGRTHLAALGVDHVVAERCLNHRIIGIEGVYDQHQYFDERRAGLTKWADLLVVLENGENHE</sequence>
<dbReference type="GO" id="GO:0006310">
    <property type="term" value="P:DNA recombination"/>
    <property type="evidence" value="ECO:0007669"/>
    <property type="project" value="UniProtKB-KW"/>
</dbReference>
<dbReference type="InterPro" id="IPR050808">
    <property type="entry name" value="Phage_Integrase"/>
</dbReference>
<protein>
    <submittedName>
        <fullName evidence="6">Site-specific integrase</fullName>
    </submittedName>
</protein>
<evidence type="ECO:0000259" key="5">
    <source>
        <dbReference type="PROSITE" id="PS51898"/>
    </source>
</evidence>
<reference evidence="6" key="1">
    <citation type="submission" date="2018-10" db="EMBL/GenBank/DDBJ databases">
        <authorList>
            <consortium name="PulseNet: The National Subtyping Network for Foodborne Disease Surveillance"/>
            <person name="Tarr C.L."/>
            <person name="Trees E."/>
            <person name="Katz L.S."/>
            <person name="Carleton-Romer H.A."/>
            <person name="Stroika S."/>
            <person name="Kucerova Z."/>
            <person name="Roache K.F."/>
            <person name="Sabol A.L."/>
            <person name="Besser J."/>
            <person name="Gerner-Smidt P."/>
        </authorList>
    </citation>
    <scope>NUCLEOTIDE SEQUENCE [LARGE SCALE GENOMIC DNA]</scope>
    <source>
        <strain evidence="6">PNUSAS056479</strain>
    </source>
</reference>
<dbReference type="SUPFAM" id="SSF56349">
    <property type="entry name" value="DNA breaking-rejoining enzymes"/>
    <property type="match status" value="1"/>
</dbReference>
<dbReference type="GO" id="GO:0015074">
    <property type="term" value="P:DNA integration"/>
    <property type="evidence" value="ECO:0007669"/>
    <property type="project" value="UniProtKB-KW"/>
</dbReference>
<dbReference type="PANTHER" id="PTHR30629:SF2">
    <property type="entry name" value="PROPHAGE INTEGRASE INTS-RELATED"/>
    <property type="match status" value="1"/>
</dbReference>
<dbReference type="InterPro" id="IPR011010">
    <property type="entry name" value="DNA_brk_join_enz"/>
</dbReference>
<dbReference type="InterPro" id="IPR025166">
    <property type="entry name" value="Integrase_DNA_bind_dom"/>
</dbReference>
<evidence type="ECO:0000256" key="4">
    <source>
        <dbReference type="ARBA" id="ARBA00023172"/>
    </source>
</evidence>
<evidence type="ECO:0000256" key="1">
    <source>
        <dbReference type="ARBA" id="ARBA00008857"/>
    </source>
</evidence>
<dbReference type="CDD" id="cd00801">
    <property type="entry name" value="INT_P4_C"/>
    <property type="match status" value="1"/>
</dbReference>
<dbReference type="PANTHER" id="PTHR30629">
    <property type="entry name" value="PROPHAGE INTEGRASE"/>
    <property type="match status" value="1"/>
</dbReference>
<dbReference type="Pfam" id="PF00589">
    <property type="entry name" value="Phage_integrase"/>
    <property type="match status" value="1"/>
</dbReference>
<dbReference type="EMBL" id="RUTY01000011">
    <property type="protein sequence ID" value="MLE30508.1"/>
    <property type="molecule type" value="Genomic_DNA"/>
</dbReference>
<proteinExistence type="inferred from homology"/>
<comment type="similarity">
    <text evidence="1">Belongs to the 'phage' integrase family.</text>
</comment>
<dbReference type="InterPro" id="IPR013762">
    <property type="entry name" value="Integrase-like_cat_sf"/>
</dbReference>
<dbReference type="Pfam" id="PF22022">
    <property type="entry name" value="Phage_int_M"/>
    <property type="match status" value="1"/>
</dbReference>
<organism evidence="6">
    <name type="scientific">Salmonella enterica</name>
    <name type="common">Salmonella choleraesuis</name>
    <dbReference type="NCBI Taxonomy" id="28901"/>
    <lineage>
        <taxon>Bacteria</taxon>
        <taxon>Pseudomonadati</taxon>
        <taxon>Pseudomonadota</taxon>
        <taxon>Gammaproteobacteria</taxon>
        <taxon>Enterobacterales</taxon>
        <taxon>Enterobacteriaceae</taxon>
        <taxon>Salmonella</taxon>
    </lineage>
</organism>
<name>A0A3R0U2R9_SALER</name>
<evidence type="ECO:0000256" key="3">
    <source>
        <dbReference type="ARBA" id="ARBA00023125"/>
    </source>
</evidence>
<dbReference type="InterPro" id="IPR010998">
    <property type="entry name" value="Integrase_recombinase_N"/>
</dbReference>
<dbReference type="AlphaFoldDB" id="A0A3R0U2R9"/>
<dbReference type="PROSITE" id="PS51898">
    <property type="entry name" value="TYR_RECOMBINASE"/>
    <property type="match status" value="1"/>
</dbReference>
<dbReference type="Gene3D" id="1.10.443.10">
    <property type="entry name" value="Intergrase catalytic core"/>
    <property type="match status" value="1"/>
</dbReference>
<dbReference type="InterPro" id="IPR038488">
    <property type="entry name" value="Integrase_DNA-bd_sf"/>
</dbReference>
<dbReference type="Gene3D" id="3.30.160.390">
    <property type="entry name" value="Integrase, DNA-binding domain"/>
    <property type="match status" value="1"/>
</dbReference>
<evidence type="ECO:0000313" key="6">
    <source>
        <dbReference type="EMBL" id="MLE30508.1"/>
    </source>
</evidence>